<proteinExistence type="predicted"/>
<dbReference type="RefSeq" id="WP_279401451.1">
    <property type="nucleotide sequence ID" value="NZ_JBHUMZ010000019.1"/>
</dbReference>
<evidence type="ECO:0000313" key="2">
    <source>
        <dbReference type="EMBL" id="MFD2638801.1"/>
    </source>
</evidence>
<keyword evidence="1" id="KW-0812">Transmembrane</keyword>
<evidence type="ECO:0000313" key="3">
    <source>
        <dbReference type="Proteomes" id="UP001597452"/>
    </source>
</evidence>
<sequence>MEMMMYVVTLMVLMAAAFLLYKGLNRLFVHRKKALNLKENDSRHINSK</sequence>
<keyword evidence="1" id="KW-1133">Transmembrane helix</keyword>
<keyword evidence="1" id="KW-0472">Membrane</keyword>
<dbReference type="Proteomes" id="UP001597452">
    <property type="component" value="Unassembled WGS sequence"/>
</dbReference>
<comment type="caution">
    <text evidence="2">The sequence shown here is derived from an EMBL/GenBank/DDBJ whole genome shotgun (WGS) entry which is preliminary data.</text>
</comment>
<dbReference type="EMBL" id="JBHUMZ010000019">
    <property type="protein sequence ID" value="MFD2638801.1"/>
    <property type="molecule type" value="Genomic_DNA"/>
</dbReference>
<protein>
    <submittedName>
        <fullName evidence="2">Uncharacterized protein</fullName>
    </submittedName>
</protein>
<name>A0ABW5QAJ5_9BACI</name>
<keyword evidence="3" id="KW-1185">Reference proteome</keyword>
<accession>A0ABW5QAJ5</accession>
<feature type="transmembrane region" description="Helical" evidence="1">
    <location>
        <begin position="6"/>
        <end position="24"/>
    </location>
</feature>
<organism evidence="2 3">
    <name type="scientific">Piscibacillus salipiscarius</name>
    <dbReference type="NCBI Taxonomy" id="299480"/>
    <lineage>
        <taxon>Bacteria</taxon>
        <taxon>Bacillati</taxon>
        <taxon>Bacillota</taxon>
        <taxon>Bacilli</taxon>
        <taxon>Bacillales</taxon>
        <taxon>Bacillaceae</taxon>
        <taxon>Piscibacillus</taxon>
    </lineage>
</organism>
<reference evidence="3" key="1">
    <citation type="journal article" date="2019" name="Int. J. Syst. Evol. Microbiol.">
        <title>The Global Catalogue of Microorganisms (GCM) 10K type strain sequencing project: providing services to taxonomists for standard genome sequencing and annotation.</title>
        <authorList>
            <consortium name="The Broad Institute Genomics Platform"/>
            <consortium name="The Broad Institute Genome Sequencing Center for Infectious Disease"/>
            <person name="Wu L."/>
            <person name="Ma J."/>
        </authorList>
    </citation>
    <scope>NUCLEOTIDE SEQUENCE [LARGE SCALE GENOMIC DNA]</scope>
    <source>
        <strain evidence="3">TISTR 1571</strain>
    </source>
</reference>
<gene>
    <name evidence="2" type="ORF">ACFSW4_08000</name>
</gene>
<evidence type="ECO:0000256" key="1">
    <source>
        <dbReference type="SAM" id="Phobius"/>
    </source>
</evidence>